<dbReference type="GO" id="GO:0005634">
    <property type="term" value="C:nucleus"/>
    <property type="evidence" value="ECO:0007669"/>
    <property type="project" value="UniProtKB-SubCell"/>
</dbReference>
<dbReference type="EMBL" id="JACEFF010000451">
    <property type="protein sequence ID" value="KAH9637073.1"/>
    <property type="molecule type" value="Genomic_DNA"/>
</dbReference>
<reference evidence="3" key="1">
    <citation type="journal article" date="2021" name="G3 (Bethesda)">
        <title>Genome and transcriptome analysis of the beet armyworm Spodoptera exigua reveals targets for pest control. .</title>
        <authorList>
            <person name="Simon S."/>
            <person name="Breeschoten T."/>
            <person name="Jansen H.J."/>
            <person name="Dirks R.P."/>
            <person name="Schranz M.E."/>
            <person name="Ros V.I.D."/>
        </authorList>
    </citation>
    <scope>NUCLEOTIDE SEQUENCE</scope>
    <source>
        <strain evidence="3">TB_SE_WUR_2020</strain>
    </source>
</reference>
<evidence type="ECO:0000313" key="3">
    <source>
        <dbReference type="EMBL" id="KAH9637073.1"/>
    </source>
</evidence>
<dbReference type="InterPro" id="IPR009057">
    <property type="entry name" value="Homeodomain-like_sf"/>
</dbReference>
<dbReference type="SUPFAM" id="SSF46689">
    <property type="entry name" value="Homeodomain-like"/>
    <property type="match status" value="1"/>
</dbReference>
<comment type="subcellular location">
    <subcellularLocation>
        <location evidence="1">Nucleus</location>
    </subcellularLocation>
</comment>
<gene>
    <name evidence="3" type="ORF">HF086_013889</name>
</gene>
<evidence type="ECO:0000259" key="2">
    <source>
        <dbReference type="Pfam" id="PF05225"/>
    </source>
</evidence>
<dbReference type="GO" id="GO:0003677">
    <property type="term" value="F:DNA binding"/>
    <property type="evidence" value="ECO:0007669"/>
    <property type="project" value="InterPro"/>
</dbReference>
<dbReference type="Pfam" id="PF05225">
    <property type="entry name" value="HTH_psq"/>
    <property type="match status" value="1"/>
</dbReference>
<evidence type="ECO:0000256" key="1">
    <source>
        <dbReference type="ARBA" id="ARBA00004123"/>
    </source>
</evidence>
<organism evidence="3 4">
    <name type="scientific">Spodoptera exigua</name>
    <name type="common">Beet armyworm</name>
    <name type="synonym">Noctua fulgens</name>
    <dbReference type="NCBI Taxonomy" id="7107"/>
    <lineage>
        <taxon>Eukaryota</taxon>
        <taxon>Metazoa</taxon>
        <taxon>Ecdysozoa</taxon>
        <taxon>Arthropoda</taxon>
        <taxon>Hexapoda</taxon>
        <taxon>Insecta</taxon>
        <taxon>Pterygota</taxon>
        <taxon>Neoptera</taxon>
        <taxon>Endopterygota</taxon>
        <taxon>Lepidoptera</taxon>
        <taxon>Glossata</taxon>
        <taxon>Ditrysia</taxon>
        <taxon>Noctuoidea</taxon>
        <taxon>Noctuidae</taxon>
        <taxon>Amphipyrinae</taxon>
        <taxon>Spodoptera</taxon>
    </lineage>
</organism>
<sequence length="139" mass="15710">MPPIKGKIISYSEDYMVKAYNEVKSGISISAAAKKYNIPYSTLSYKVHESRAAVTNEALSNWFSEISEFFKEKSLESVTRNPKRVFNCDETAFFLNPKVRREGANGGHHEADPHGNEKAPPPTLGVGYVAPWIRHYNWT</sequence>
<dbReference type="AlphaFoldDB" id="A0A922MI23"/>
<evidence type="ECO:0000313" key="4">
    <source>
        <dbReference type="Proteomes" id="UP000814243"/>
    </source>
</evidence>
<accession>A0A922MI23</accession>
<protein>
    <recommendedName>
        <fullName evidence="2">HTH psq-type domain-containing protein</fullName>
    </recommendedName>
</protein>
<feature type="domain" description="HTH psq-type" evidence="2">
    <location>
        <begin position="13"/>
        <end position="49"/>
    </location>
</feature>
<dbReference type="Gene3D" id="1.10.10.60">
    <property type="entry name" value="Homeodomain-like"/>
    <property type="match status" value="1"/>
</dbReference>
<comment type="caution">
    <text evidence="3">The sequence shown here is derived from an EMBL/GenBank/DDBJ whole genome shotgun (WGS) entry which is preliminary data.</text>
</comment>
<dbReference type="InterPro" id="IPR007889">
    <property type="entry name" value="HTH_Psq"/>
</dbReference>
<proteinExistence type="predicted"/>
<dbReference type="Proteomes" id="UP000814243">
    <property type="component" value="Unassembled WGS sequence"/>
</dbReference>
<name>A0A922MI23_SPOEX</name>